<dbReference type="Pfam" id="PF01844">
    <property type="entry name" value="HNH"/>
    <property type="match status" value="1"/>
</dbReference>
<dbReference type="GO" id="GO:0003676">
    <property type="term" value="F:nucleic acid binding"/>
    <property type="evidence" value="ECO:0007669"/>
    <property type="project" value="InterPro"/>
</dbReference>
<dbReference type="GO" id="GO:0004519">
    <property type="term" value="F:endonuclease activity"/>
    <property type="evidence" value="ECO:0007669"/>
    <property type="project" value="UniProtKB-KW"/>
</dbReference>
<dbReference type="CDD" id="cd00085">
    <property type="entry name" value="HNHc"/>
    <property type="match status" value="1"/>
</dbReference>
<feature type="domain" description="HNH nuclease" evidence="1">
    <location>
        <begin position="47"/>
        <end position="99"/>
    </location>
</feature>
<dbReference type="EMBL" id="CP114014">
    <property type="protein sequence ID" value="XAY07579.1"/>
    <property type="molecule type" value="Genomic_DNA"/>
</dbReference>
<dbReference type="InterPro" id="IPR002711">
    <property type="entry name" value="HNH"/>
</dbReference>
<evidence type="ECO:0000259" key="1">
    <source>
        <dbReference type="SMART" id="SM00507"/>
    </source>
</evidence>
<dbReference type="SMART" id="SM00507">
    <property type="entry name" value="HNHc"/>
    <property type="match status" value="1"/>
</dbReference>
<reference evidence="2" key="1">
    <citation type="submission" date="2022-12" db="EMBL/GenBank/DDBJ databases">
        <title>Paraconexibacter alkalitolerans sp. nov. and Baekduia alba sp. nov., isolated from soil and emended description of the genera Paraconexibacter (Chun et al., 2020) and Baekduia (An et al., 2020).</title>
        <authorList>
            <person name="Vieira S."/>
            <person name="Huber K.J."/>
            <person name="Geppert A."/>
            <person name="Wolf J."/>
            <person name="Neumann-Schaal M."/>
            <person name="Muesken M."/>
            <person name="Overmann J."/>
        </authorList>
    </citation>
    <scope>NUCLEOTIDE SEQUENCE</scope>
    <source>
        <strain evidence="2">AEG42_29</strain>
    </source>
</reference>
<protein>
    <submittedName>
        <fullName evidence="2">HNH endonuclease</fullName>
    </submittedName>
</protein>
<keyword evidence="2" id="KW-0255">Endonuclease</keyword>
<gene>
    <name evidence="2" type="ORF">DSM112329_04464</name>
</gene>
<organism evidence="2">
    <name type="scientific">Paraconexibacter sp. AEG42_29</name>
    <dbReference type="NCBI Taxonomy" id="2997339"/>
    <lineage>
        <taxon>Bacteria</taxon>
        <taxon>Bacillati</taxon>
        <taxon>Actinomycetota</taxon>
        <taxon>Thermoleophilia</taxon>
        <taxon>Solirubrobacterales</taxon>
        <taxon>Paraconexibacteraceae</taxon>
        <taxon>Paraconexibacter</taxon>
    </lineage>
</organism>
<accession>A0AAU7B1Z6</accession>
<proteinExistence type="predicted"/>
<dbReference type="KEGG" id="parq:DSM112329_04464"/>
<name>A0AAU7B1Z6_9ACTN</name>
<evidence type="ECO:0000313" key="2">
    <source>
        <dbReference type="EMBL" id="XAY07579.1"/>
    </source>
</evidence>
<keyword evidence="2" id="KW-0540">Nuclease</keyword>
<sequence>MTLTLTRRPTTEAVLAEFVRDDAGTPLGARAGSSGRPLRTDGQSHYDAWLAQLRREACAYCGAPGGTVDHVEPRSQAARGLGGAHSWLNVVGACGPCNQSKRDLPLLEFLRRRARR</sequence>
<dbReference type="GO" id="GO:0008270">
    <property type="term" value="F:zinc ion binding"/>
    <property type="evidence" value="ECO:0007669"/>
    <property type="project" value="InterPro"/>
</dbReference>
<keyword evidence="2" id="KW-0378">Hydrolase</keyword>
<dbReference type="Gene3D" id="1.10.30.50">
    <property type="match status" value="1"/>
</dbReference>
<dbReference type="InterPro" id="IPR003615">
    <property type="entry name" value="HNH_nuc"/>
</dbReference>
<dbReference type="AlphaFoldDB" id="A0AAU7B1Z6"/>